<dbReference type="STRING" id="104421.E2AKT4"/>
<keyword evidence="4 18" id="KW-0808">Transferase</keyword>
<dbReference type="GO" id="GO:0036009">
    <property type="term" value="F:protein-glutamine N-methyltransferase activity"/>
    <property type="evidence" value="ECO:0007669"/>
    <property type="project" value="UniProtKB-ARBA"/>
</dbReference>
<reference evidence="18 19" key="1">
    <citation type="journal article" date="2010" name="Science">
        <title>Genomic comparison of the ants Camponotus floridanus and Harpegnathos saltator.</title>
        <authorList>
            <person name="Bonasio R."/>
            <person name="Zhang G."/>
            <person name="Ye C."/>
            <person name="Mutti N.S."/>
            <person name="Fang X."/>
            <person name="Qin N."/>
            <person name="Donahue G."/>
            <person name="Yang P."/>
            <person name="Li Q."/>
            <person name="Li C."/>
            <person name="Zhang P."/>
            <person name="Huang Z."/>
            <person name="Berger S.L."/>
            <person name="Reinberg D."/>
            <person name="Wang J."/>
            <person name="Liebig J."/>
        </authorList>
    </citation>
    <scope>NUCLEOTIDE SEQUENCE [LARGE SCALE GENOMIC DNA]</scope>
    <source>
        <strain evidence="19">C129</strain>
    </source>
</reference>
<evidence type="ECO:0000256" key="6">
    <source>
        <dbReference type="ARBA" id="ARBA00023242"/>
    </source>
</evidence>
<dbReference type="CDD" id="cd02440">
    <property type="entry name" value="AdoMet_MTases"/>
    <property type="match status" value="1"/>
</dbReference>
<dbReference type="GO" id="GO:0003676">
    <property type="term" value="F:nucleic acid binding"/>
    <property type="evidence" value="ECO:0007669"/>
    <property type="project" value="InterPro"/>
</dbReference>
<keyword evidence="19" id="KW-1185">Reference proteome</keyword>
<proteinExistence type="inferred from homology"/>
<keyword evidence="5" id="KW-0949">S-adenosyl-L-methionine</keyword>
<organism evidence="19">
    <name type="scientific">Camponotus floridanus</name>
    <name type="common">Florida carpenter ant</name>
    <dbReference type="NCBI Taxonomy" id="104421"/>
    <lineage>
        <taxon>Eukaryota</taxon>
        <taxon>Metazoa</taxon>
        <taxon>Ecdysozoa</taxon>
        <taxon>Arthropoda</taxon>
        <taxon>Hexapoda</taxon>
        <taxon>Insecta</taxon>
        <taxon>Pterygota</taxon>
        <taxon>Neoptera</taxon>
        <taxon>Endopterygota</taxon>
        <taxon>Hymenoptera</taxon>
        <taxon>Apocrita</taxon>
        <taxon>Aculeata</taxon>
        <taxon>Formicoidea</taxon>
        <taxon>Formicidae</taxon>
        <taxon>Formicinae</taxon>
        <taxon>Camponotus</taxon>
    </lineage>
</organism>
<dbReference type="GO" id="GO:0005634">
    <property type="term" value="C:nucleus"/>
    <property type="evidence" value="ECO:0007669"/>
    <property type="project" value="UniProtKB-SubCell"/>
</dbReference>
<comment type="catalytic activity">
    <reaction evidence="7">
        <text>L-lysyl-[histone] + S-adenosyl-L-methionine = N(6)-methyl-L-lysyl-[histone] + S-adenosyl-L-homocysteine + H(+)</text>
        <dbReference type="Rhea" id="RHEA:10024"/>
        <dbReference type="Rhea" id="RHEA-COMP:9845"/>
        <dbReference type="Rhea" id="RHEA-COMP:9846"/>
        <dbReference type="ChEBI" id="CHEBI:15378"/>
        <dbReference type="ChEBI" id="CHEBI:29969"/>
        <dbReference type="ChEBI" id="CHEBI:57856"/>
        <dbReference type="ChEBI" id="CHEBI:59789"/>
        <dbReference type="ChEBI" id="CHEBI:61929"/>
    </reaction>
    <physiologicalReaction direction="left-to-right" evidence="7">
        <dbReference type="Rhea" id="RHEA:10025"/>
    </physiologicalReaction>
</comment>
<evidence type="ECO:0000256" key="15">
    <source>
        <dbReference type="ARBA" id="ARBA00093624"/>
    </source>
</evidence>
<dbReference type="InterPro" id="IPR052190">
    <property type="entry name" value="Euk-Arch_PrmC-MTase"/>
</dbReference>
<dbReference type="InterPro" id="IPR029063">
    <property type="entry name" value="SAM-dependent_MTases_sf"/>
</dbReference>
<evidence type="ECO:0000256" key="3">
    <source>
        <dbReference type="ARBA" id="ARBA00022603"/>
    </source>
</evidence>
<comment type="function">
    <text evidence="9">Methyltransferase that can methylate proteins and, to a lower extent, arsenic. Catalytic subunit of a heterodimer with TRMT112, which monomethylates 'Lys-12' of histone H4 (H4K12me1), a modification present at the promoters of numerous genes encoding cell cycle regulators. Catalytic subunit of a heterodimer with TRMT112, which catalyzes N5-methylation of Glu residue of proteins with a Gly-Gln-Xaa-Xaa-Xaa-Arg motif. Methylates ETF1 on 'Gln-185'; ETF1 needs to be complexed to ERF3 in its GTP-bound form to be efficiently methylated. May also play a role in the modulation of arsenic-induced toxicity by mediating the conversion of monomethylarsonous acid (3+) into the less toxic dimethylarsonic acid. It however only plays a limited role in arsenic metabolism compared with AS3MT.</text>
</comment>
<comment type="subcellular location">
    <subcellularLocation>
        <location evidence="1">Nucleus</location>
    </subcellularLocation>
</comment>
<comment type="similarity">
    <text evidence="2">Belongs to the eukaryotic/archaeal PrmC-related family.</text>
</comment>
<dbReference type="EMBL" id="GL440405">
    <property type="protein sequence ID" value="EFN65957.1"/>
    <property type="molecule type" value="Genomic_DNA"/>
</dbReference>
<keyword evidence="6" id="KW-0539">Nucleus</keyword>
<comment type="catalytic activity">
    <reaction evidence="8">
        <text>methylarsonous acid + S-adenosyl-L-methionine = dimethylarsinate + S-adenosyl-L-homocysteine + 2 H(+)</text>
        <dbReference type="Rhea" id="RHEA:11684"/>
        <dbReference type="ChEBI" id="CHEBI:15378"/>
        <dbReference type="ChEBI" id="CHEBI:16223"/>
        <dbReference type="ChEBI" id="CHEBI:17826"/>
        <dbReference type="ChEBI" id="CHEBI:57856"/>
        <dbReference type="ChEBI" id="CHEBI:59789"/>
    </reaction>
</comment>
<evidence type="ECO:0000256" key="8">
    <source>
        <dbReference type="ARBA" id="ARBA00050903"/>
    </source>
</evidence>
<dbReference type="SUPFAM" id="SSF53335">
    <property type="entry name" value="S-adenosyl-L-methionine-dependent methyltransferases"/>
    <property type="match status" value="1"/>
</dbReference>
<dbReference type="AlphaFoldDB" id="E2AKT4"/>
<evidence type="ECO:0000256" key="11">
    <source>
        <dbReference type="ARBA" id="ARBA00075330"/>
    </source>
</evidence>
<dbReference type="PANTHER" id="PTHR45875:SF1">
    <property type="entry name" value="METHYLTRANSFERASE N6AMT1"/>
    <property type="match status" value="1"/>
</dbReference>
<dbReference type="PROSITE" id="PS00092">
    <property type="entry name" value="N6_MTASE"/>
    <property type="match status" value="1"/>
</dbReference>
<evidence type="ECO:0000256" key="14">
    <source>
        <dbReference type="ARBA" id="ARBA00083337"/>
    </source>
</evidence>
<evidence type="ECO:0000256" key="10">
    <source>
        <dbReference type="ARBA" id="ARBA00062344"/>
    </source>
</evidence>
<evidence type="ECO:0000256" key="16">
    <source>
        <dbReference type="ARBA" id="ARBA00093667"/>
    </source>
</evidence>
<evidence type="ECO:0000256" key="4">
    <source>
        <dbReference type="ARBA" id="ARBA00022679"/>
    </source>
</evidence>
<gene>
    <name evidence="18" type="ORF">EAG_06002</name>
</gene>
<dbReference type="InParanoid" id="E2AKT4"/>
<dbReference type="InterPro" id="IPR002052">
    <property type="entry name" value="DNA_methylase_N6_adenine_CS"/>
</dbReference>
<accession>E2AKT4</accession>
<dbReference type="FunCoup" id="E2AKT4">
    <property type="interactions" value="215"/>
</dbReference>
<dbReference type="NCBIfam" id="TIGR00537">
    <property type="entry name" value="hemK_rel_arch"/>
    <property type="match status" value="1"/>
</dbReference>
<dbReference type="Gene3D" id="3.40.50.150">
    <property type="entry name" value="Vaccinia Virus protein VP39"/>
    <property type="match status" value="1"/>
</dbReference>
<evidence type="ECO:0000256" key="12">
    <source>
        <dbReference type="ARBA" id="ARBA00076540"/>
    </source>
</evidence>
<name>E2AKT4_CAMFO</name>
<protein>
    <recommendedName>
        <fullName evidence="15">Methyltransferase HEMK2</fullName>
    </recommendedName>
    <alternativeName>
        <fullName evidence="14">HemK methyltransferase family member 2</fullName>
    </alternativeName>
    <alternativeName>
        <fullName evidence="12">Lysine N-methyltransferase 9</fullName>
    </alternativeName>
    <alternativeName>
        <fullName evidence="11">Methylarsonite methyltransferase N6AMT1</fullName>
    </alternativeName>
    <alternativeName>
        <fullName evidence="16">Methyltransferase N6AMT1</fullName>
    </alternativeName>
    <alternativeName>
        <fullName evidence="13">Protein N(5)-glutamine methyltransferase</fullName>
    </alternativeName>
</protein>
<dbReference type="FunFam" id="3.40.50.150:FF:000077">
    <property type="entry name" value="HemK methyltransferase family member 2"/>
    <property type="match status" value="1"/>
</dbReference>
<evidence type="ECO:0000256" key="1">
    <source>
        <dbReference type="ARBA" id="ARBA00004123"/>
    </source>
</evidence>
<dbReference type="OrthoDB" id="406152at2759"/>
<dbReference type="Pfam" id="PF05175">
    <property type="entry name" value="MTS"/>
    <property type="match status" value="1"/>
</dbReference>
<dbReference type="Proteomes" id="UP000000311">
    <property type="component" value="Unassembled WGS sequence"/>
</dbReference>
<dbReference type="GO" id="GO:0032259">
    <property type="term" value="P:methylation"/>
    <property type="evidence" value="ECO:0007669"/>
    <property type="project" value="UniProtKB-KW"/>
</dbReference>
<dbReference type="PANTHER" id="PTHR45875">
    <property type="entry name" value="METHYLTRANSFERASE N6AMT1"/>
    <property type="match status" value="1"/>
</dbReference>
<evidence type="ECO:0000259" key="17">
    <source>
        <dbReference type="Pfam" id="PF05175"/>
    </source>
</evidence>
<feature type="domain" description="Methyltransferase small" evidence="17">
    <location>
        <begin position="42"/>
        <end position="127"/>
    </location>
</feature>
<comment type="subunit">
    <text evidence="10">Heterodimer; heterodimerization with TRMT112 is required for S-adenosyl-L-methionine-binding.</text>
</comment>
<evidence type="ECO:0000313" key="18">
    <source>
        <dbReference type="EMBL" id="EFN65957.1"/>
    </source>
</evidence>
<dbReference type="InterPro" id="IPR004557">
    <property type="entry name" value="PrmC-related"/>
</dbReference>
<dbReference type="GO" id="GO:0035657">
    <property type="term" value="C:eRF1 methyltransferase complex"/>
    <property type="evidence" value="ECO:0007669"/>
    <property type="project" value="TreeGrafter"/>
</dbReference>
<evidence type="ECO:0000256" key="9">
    <source>
        <dbReference type="ARBA" id="ARBA00053180"/>
    </source>
</evidence>
<evidence type="ECO:0000313" key="19">
    <source>
        <dbReference type="Proteomes" id="UP000000311"/>
    </source>
</evidence>
<sequence>METPVVKLSDEELKTVYNPSEDSYLLIDALEEDLQNILYATKPAICLEIGSGSGIVITALAMALKPFHNAHFIAIDINPDACRATKRTSLINSVDVDVLHMNLLDCIQVKNTYDVILFNPPYVVTEYEEVLENRLIFKTWAGGKNGRQVMEQIFTLIPKILSNGGLFYLVVIKENDPEYILSVFYKLGMSGRIIRERKSLRSILLISNAINTTSYRYSILREMSTTVIRGLHE</sequence>
<dbReference type="InterPro" id="IPR007848">
    <property type="entry name" value="Small_mtfrase_dom"/>
</dbReference>
<evidence type="ECO:0000256" key="13">
    <source>
        <dbReference type="ARBA" id="ARBA00080992"/>
    </source>
</evidence>
<dbReference type="OMA" id="DVNRNAC"/>
<evidence type="ECO:0000256" key="2">
    <source>
        <dbReference type="ARBA" id="ARBA00006149"/>
    </source>
</evidence>
<keyword evidence="3 18" id="KW-0489">Methyltransferase</keyword>
<evidence type="ECO:0000256" key="7">
    <source>
        <dbReference type="ARBA" id="ARBA00048619"/>
    </source>
</evidence>
<evidence type="ECO:0000256" key="5">
    <source>
        <dbReference type="ARBA" id="ARBA00022691"/>
    </source>
</evidence>